<evidence type="ECO:0000256" key="5">
    <source>
        <dbReference type="SAM" id="MobiDB-lite"/>
    </source>
</evidence>
<dbReference type="SMART" id="SM00356">
    <property type="entry name" value="ZnF_C3H1"/>
    <property type="match status" value="2"/>
</dbReference>
<evidence type="ECO:0000313" key="8">
    <source>
        <dbReference type="Proteomes" id="UP000799324"/>
    </source>
</evidence>
<protein>
    <recommendedName>
        <fullName evidence="6">C3H1-type domain-containing protein</fullName>
    </recommendedName>
</protein>
<feature type="zinc finger region" description="C3H1-type" evidence="4">
    <location>
        <begin position="329"/>
        <end position="356"/>
    </location>
</feature>
<feature type="compositionally biased region" description="Basic and acidic residues" evidence="5">
    <location>
        <begin position="537"/>
        <end position="548"/>
    </location>
</feature>
<evidence type="ECO:0000256" key="3">
    <source>
        <dbReference type="ARBA" id="ARBA00022833"/>
    </source>
</evidence>
<dbReference type="EMBL" id="MU004396">
    <property type="protein sequence ID" value="KAF2652677.1"/>
    <property type="molecule type" value="Genomic_DNA"/>
</dbReference>
<dbReference type="OrthoDB" id="2270193at2759"/>
<organism evidence="7 8">
    <name type="scientific">Lophiostoma macrostomum CBS 122681</name>
    <dbReference type="NCBI Taxonomy" id="1314788"/>
    <lineage>
        <taxon>Eukaryota</taxon>
        <taxon>Fungi</taxon>
        <taxon>Dikarya</taxon>
        <taxon>Ascomycota</taxon>
        <taxon>Pezizomycotina</taxon>
        <taxon>Dothideomycetes</taxon>
        <taxon>Pleosporomycetidae</taxon>
        <taxon>Pleosporales</taxon>
        <taxon>Lophiostomataceae</taxon>
        <taxon>Lophiostoma</taxon>
    </lineage>
</organism>
<dbReference type="PANTHER" id="PTHR37543">
    <property type="entry name" value="CCCH ZINC FINGER DNA BINDING PROTEIN (AFU_ORTHOLOGUE AFUA_5G12760)"/>
    <property type="match status" value="1"/>
</dbReference>
<evidence type="ECO:0000256" key="4">
    <source>
        <dbReference type="PROSITE-ProRule" id="PRU00723"/>
    </source>
</evidence>
<dbReference type="SUPFAM" id="SSF90229">
    <property type="entry name" value="CCCH zinc finger"/>
    <property type="match status" value="1"/>
</dbReference>
<dbReference type="Pfam" id="PF18044">
    <property type="entry name" value="zf-CCCH_4"/>
    <property type="match status" value="1"/>
</dbReference>
<dbReference type="PROSITE" id="PS50103">
    <property type="entry name" value="ZF_C3H1"/>
    <property type="match status" value="1"/>
</dbReference>
<keyword evidence="8" id="KW-1185">Reference proteome</keyword>
<dbReference type="InterPro" id="IPR057654">
    <property type="entry name" value="Znf-CCCH_tandem"/>
</dbReference>
<dbReference type="AlphaFoldDB" id="A0A6A6T042"/>
<feature type="compositionally biased region" description="Acidic residues" evidence="5">
    <location>
        <begin position="549"/>
        <end position="562"/>
    </location>
</feature>
<dbReference type="InterPro" id="IPR041367">
    <property type="entry name" value="Znf-CCCH_4"/>
</dbReference>
<accession>A0A6A6T042</accession>
<feature type="region of interest" description="Disordered" evidence="5">
    <location>
        <begin position="360"/>
        <end position="386"/>
    </location>
</feature>
<dbReference type="Pfam" id="PF25542">
    <property type="entry name" value="zf-CCCH_12"/>
    <property type="match status" value="1"/>
</dbReference>
<evidence type="ECO:0000259" key="6">
    <source>
        <dbReference type="PROSITE" id="PS50103"/>
    </source>
</evidence>
<keyword evidence="1 4" id="KW-0479">Metal-binding</keyword>
<dbReference type="InterPro" id="IPR000571">
    <property type="entry name" value="Znf_CCCH"/>
</dbReference>
<evidence type="ECO:0000313" key="7">
    <source>
        <dbReference type="EMBL" id="KAF2652677.1"/>
    </source>
</evidence>
<dbReference type="InterPro" id="IPR057683">
    <property type="entry name" value="DUF7923"/>
</dbReference>
<feature type="compositionally biased region" description="Polar residues" evidence="5">
    <location>
        <begin position="279"/>
        <end position="295"/>
    </location>
</feature>
<dbReference type="Proteomes" id="UP000799324">
    <property type="component" value="Unassembled WGS sequence"/>
</dbReference>
<dbReference type="InterPro" id="IPR036855">
    <property type="entry name" value="Znf_CCCH_sf"/>
</dbReference>
<evidence type="ECO:0000256" key="1">
    <source>
        <dbReference type="ARBA" id="ARBA00022723"/>
    </source>
</evidence>
<keyword evidence="2 4" id="KW-0863">Zinc-finger</keyword>
<dbReference type="GO" id="GO:0008270">
    <property type="term" value="F:zinc ion binding"/>
    <property type="evidence" value="ECO:0007669"/>
    <property type="project" value="UniProtKB-KW"/>
</dbReference>
<dbReference type="PANTHER" id="PTHR37543:SF1">
    <property type="entry name" value="CCCH ZINC FINGER DNA BINDING PROTEIN (AFU_ORTHOLOGUE AFUA_5G12760)"/>
    <property type="match status" value="1"/>
</dbReference>
<name>A0A6A6T042_9PLEO</name>
<feature type="region of interest" description="Disordered" evidence="5">
    <location>
        <begin position="528"/>
        <end position="562"/>
    </location>
</feature>
<feature type="domain" description="C3H1-type" evidence="6">
    <location>
        <begin position="329"/>
        <end position="356"/>
    </location>
</feature>
<dbReference type="Pfam" id="PF25540">
    <property type="entry name" value="DUF7923"/>
    <property type="match status" value="1"/>
</dbReference>
<feature type="region of interest" description="Disordered" evidence="5">
    <location>
        <begin position="275"/>
        <end position="317"/>
    </location>
</feature>
<dbReference type="Pfam" id="PF25543">
    <property type="entry name" value="zf-CCCH_tandem"/>
    <property type="match status" value="1"/>
</dbReference>
<dbReference type="Gene3D" id="4.10.1000.10">
    <property type="entry name" value="Zinc finger, CCCH-type"/>
    <property type="match status" value="1"/>
</dbReference>
<sequence>MLADGKIDSLDTHLEQFKLNNQTNQNDLQIVLKEYSQLLDDYKTLKQAYIDKGTGVQRGPLIDVEDPQGARNPYVLVLIDGNSYIFNDELIKDKEEGGMKAARMLNSAVEKYLRDALPEARDCRLVVRIYADVTGLSKQLAKAKLVGLEKRSLAAFTAGFTRAIGLCDFVDALDGEGTKFKIRETFKLGAGDSSCSHILYAACHDASYLAPLVPYSGLRNKITLVQGAGFNSEFHQFGLPVTQFPTLFRWSELPPAAPTTKAISTDRTTNPLKALASRPATQSHSSHTRDNSWGNSAYGFDTTHSNNDSPTTYGQHANEGWGKATDSAKYQTVPCRYFQKGFCKNGNKCTFRHPAQNLSQNGLSHSSPLPPTHTSSSPLPPLTPLTHKTLSTLPTSTIPHFIPLNSTSHRLDTLLTPPPASAWTLYTSRFRTQKLCNSYHLEGICTSFACPFDHSALEPETRQVLEYVVRQRACPRGGGCRNTGCVYGHVCQKVGCAGGGAGAGVGDGGKCRMGRSMHGLDLRVASMVPGEEDGESFDGRGGDGRVDAEMEEGEEEGNGSWY</sequence>
<feature type="compositionally biased region" description="Low complexity" evidence="5">
    <location>
        <begin position="363"/>
        <end position="377"/>
    </location>
</feature>
<feature type="compositionally biased region" description="Polar residues" evidence="5">
    <location>
        <begin position="302"/>
        <end position="315"/>
    </location>
</feature>
<gene>
    <name evidence="7" type="ORF">K491DRAFT_695392</name>
</gene>
<evidence type="ECO:0000256" key="2">
    <source>
        <dbReference type="ARBA" id="ARBA00022771"/>
    </source>
</evidence>
<reference evidence="7" key="1">
    <citation type="journal article" date="2020" name="Stud. Mycol.">
        <title>101 Dothideomycetes genomes: a test case for predicting lifestyles and emergence of pathogens.</title>
        <authorList>
            <person name="Haridas S."/>
            <person name="Albert R."/>
            <person name="Binder M."/>
            <person name="Bloem J."/>
            <person name="Labutti K."/>
            <person name="Salamov A."/>
            <person name="Andreopoulos B."/>
            <person name="Baker S."/>
            <person name="Barry K."/>
            <person name="Bills G."/>
            <person name="Bluhm B."/>
            <person name="Cannon C."/>
            <person name="Castanera R."/>
            <person name="Culley D."/>
            <person name="Daum C."/>
            <person name="Ezra D."/>
            <person name="Gonzalez J."/>
            <person name="Henrissat B."/>
            <person name="Kuo A."/>
            <person name="Liang C."/>
            <person name="Lipzen A."/>
            <person name="Lutzoni F."/>
            <person name="Magnuson J."/>
            <person name="Mondo S."/>
            <person name="Nolan M."/>
            <person name="Ohm R."/>
            <person name="Pangilinan J."/>
            <person name="Park H.-J."/>
            <person name="Ramirez L."/>
            <person name="Alfaro M."/>
            <person name="Sun H."/>
            <person name="Tritt A."/>
            <person name="Yoshinaga Y."/>
            <person name="Zwiers L.-H."/>
            <person name="Turgeon B."/>
            <person name="Goodwin S."/>
            <person name="Spatafora J."/>
            <person name="Crous P."/>
            <person name="Grigoriev I."/>
        </authorList>
    </citation>
    <scope>NUCLEOTIDE SEQUENCE</scope>
    <source>
        <strain evidence="7">CBS 122681</strain>
    </source>
</reference>
<proteinExistence type="predicted"/>
<keyword evidence="3 4" id="KW-0862">Zinc</keyword>